<dbReference type="Proteomes" id="UP000198211">
    <property type="component" value="Unassembled WGS sequence"/>
</dbReference>
<comment type="caution">
    <text evidence="1">The sequence shown here is derived from an EMBL/GenBank/DDBJ whole genome shotgun (WGS) entry which is preliminary data.</text>
</comment>
<dbReference type="EMBL" id="NBNE01004210">
    <property type="protein sequence ID" value="OWZ05891.1"/>
    <property type="molecule type" value="Genomic_DNA"/>
</dbReference>
<sequence>IKQTNDIELYATPSASWNEDILKWLKAMFSSRNVRDVEAYAKTIDVSVMRFKFTTPSQSTIGTWVRSKWSKLSAITIKTGHMSEALPCREPQEEVDTSVSTLSRTDIEEDERSSCQIAGDRSAYRQTVEFGCLNPGSNALYDIMAPD</sequence>
<evidence type="ECO:0008006" key="3">
    <source>
        <dbReference type="Google" id="ProtNLM"/>
    </source>
</evidence>
<dbReference type="AlphaFoldDB" id="A0A225VJY7"/>
<proteinExistence type="predicted"/>
<keyword evidence="2" id="KW-1185">Reference proteome</keyword>
<gene>
    <name evidence="1" type="ORF">PHMEG_00021937</name>
</gene>
<name>A0A225VJY7_9STRA</name>
<reference evidence="2" key="1">
    <citation type="submission" date="2017-03" db="EMBL/GenBank/DDBJ databases">
        <title>Phytopthora megakarya and P. palmivora, two closely related causual agents of cacao black pod achieved similar genome size and gene model numbers by different mechanisms.</title>
        <authorList>
            <person name="Ali S."/>
            <person name="Shao J."/>
            <person name="Larry D.J."/>
            <person name="Kronmiller B."/>
            <person name="Shen D."/>
            <person name="Strem M.D."/>
            <person name="Melnick R.L."/>
            <person name="Guiltinan M.J."/>
            <person name="Tyler B.M."/>
            <person name="Meinhardt L.W."/>
            <person name="Bailey B.A."/>
        </authorList>
    </citation>
    <scope>NUCLEOTIDE SEQUENCE [LARGE SCALE GENOMIC DNA]</scope>
    <source>
        <strain evidence="2">zdho120</strain>
    </source>
</reference>
<protein>
    <recommendedName>
        <fullName evidence="3">DDE-1 domain-containing protein</fullName>
    </recommendedName>
</protein>
<evidence type="ECO:0000313" key="2">
    <source>
        <dbReference type="Proteomes" id="UP000198211"/>
    </source>
</evidence>
<accession>A0A225VJY7</accession>
<feature type="non-terminal residue" evidence="1">
    <location>
        <position position="1"/>
    </location>
</feature>
<organism evidence="1 2">
    <name type="scientific">Phytophthora megakarya</name>
    <dbReference type="NCBI Taxonomy" id="4795"/>
    <lineage>
        <taxon>Eukaryota</taxon>
        <taxon>Sar</taxon>
        <taxon>Stramenopiles</taxon>
        <taxon>Oomycota</taxon>
        <taxon>Peronosporomycetes</taxon>
        <taxon>Peronosporales</taxon>
        <taxon>Peronosporaceae</taxon>
        <taxon>Phytophthora</taxon>
    </lineage>
</organism>
<evidence type="ECO:0000313" key="1">
    <source>
        <dbReference type="EMBL" id="OWZ05891.1"/>
    </source>
</evidence>